<evidence type="ECO:0000313" key="3">
    <source>
        <dbReference type="EMBL" id="KAJ1362918.1"/>
    </source>
</evidence>
<proteinExistence type="predicted"/>
<dbReference type="AlphaFoldDB" id="A0AAD5MUG0"/>
<comment type="caution">
    <text evidence="3">The sequence shown here is derived from an EMBL/GenBank/DDBJ whole genome shotgun (WGS) entry which is preliminary data.</text>
</comment>
<reference evidence="3" key="1">
    <citation type="submission" date="2021-06" db="EMBL/GenBank/DDBJ databases">
        <title>Parelaphostrongylus tenuis whole genome reference sequence.</title>
        <authorList>
            <person name="Garwood T.J."/>
            <person name="Larsen P.A."/>
            <person name="Fountain-Jones N.M."/>
            <person name="Garbe J.R."/>
            <person name="Macchietto M.G."/>
            <person name="Kania S.A."/>
            <person name="Gerhold R.W."/>
            <person name="Richards J.E."/>
            <person name="Wolf T.M."/>
        </authorList>
    </citation>
    <scope>NUCLEOTIDE SEQUENCE</scope>
    <source>
        <strain evidence="3">MNPRO001-30</strain>
        <tissue evidence="3">Meninges</tissue>
    </source>
</reference>
<evidence type="ECO:0000256" key="1">
    <source>
        <dbReference type="SAM" id="MobiDB-lite"/>
    </source>
</evidence>
<dbReference type="EMBL" id="JAHQIW010004567">
    <property type="protein sequence ID" value="KAJ1362918.1"/>
    <property type="molecule type" value="Genomic_DNA"/>
</dbReference>
<gene>
    <name evidence="3" type="ORF">KIN20_022643</name>
</gene>
<dbReference type="Proteomes" id="UP001196413">
    <property type="component" value="Unassembled WGS sequence"/>
</dbReference>
<feature type="signal peptide" evidence="2">
    <location>
        <begin position="1"/>
        <end position="16"/>
    </location>
</feature>
<evidence type="ECO:0000256" key="2">
    <source>
        <dbReference type="SAM" id="SignalP"/>
    </source>
</evidence>
<accession>A0AAD5MUG0</accession>
<protein>
    <submittedName>
        <fullName evidence="3">Uncharacterized protein</fullName>
    </submittedName>
</protein>
<keyword evidence="4" id="KW-1185">Reference proteome</keyword>
<feature type="chain" id="PRO_5042068956" evidence="2">
    <location>
        <begin position="17"/>
        <end position="180"/>
    </location>
</feature>
<organism evidence="3 4">
    <name type="scientific">Parelaphostrongylus tenuis</name>
    <name type="common">Meningeal worm</name>
    <dbReference type="NCBI Taxonomy" id="148309"/>
    <lineage>
        <taxon>Eukaryota</taxon>
        <taxon>Metazoa</taxon>
        <taxon>Ecdysozoa</taxon>
        <taxon>Nematoda</taxon>
        <taxon>Chromadorea</taxon>
        <taxon>Rhabditida</taxon>
        <taxon>Rhabditina</taxon>
        <taxon>Rhabditomorpha</taxon>
        <taxon>Strongyloidea</taxon>
        <taxon>Metastrongylidae</taxon>
        <taxon>Parelaphostrongylus</taxon>
    </lineage>
</organism>
<feature type="region of interest" description="Disordered" evidence="1">
    <location>
        <begin position="36"/>
        <end position="73"/>
    </location>
</feature>
<evidence type="ECO:0000313" key="4">
    <source>
        <dbReference type="Proteomes" id="UP001196413"/>
    </source>
</evidence>
<sequence>MKTELFLVISLTFLYAERRDDTDDMEKFEEWRCREQPTKCHPLDKQPSIDQKTLLSSDPKEGQKEPSLASKPDEHTMVTKLTVVDLLIISLCIFRLILRPSIADHIRSTTLHLTMVPAIPATAMATVPLTHTMEATVDITEDLVTMVVTVAACSASVEEDSLASPHQSGDLELVVDLELE</sequence>
<keyword evidence="2" id="KW-0732">Signal</keyword>
<name>A0AAD5MUG0_PARTN</name>